<dbReference type="AlphaFoldDB" id="C6TMN9"/>
<organism evidence="1">
    <name type="scientific">Glycine max</name>
    <name type="common">Soybean</name>
    <name type="synonym">Glycine hispida</name>
    <dbReference type="NCBI Taxonomy" id="3847"/>
    <lineage>
        <taxon>Eukaryota</taxon>
        <taxon>Viridiplantae</taxon>
        <taxon>Streptophyta</taxon>
        <taxon>Embryophyta</taxon>
        <taxon>Tracheophyta</taxon>
        <taxon>Spermatophyta</taxon>
        <taxon>Magnoliopsida</taxon>
        <taxon>eudicotyledons</taxon>
        <taxon>Gunneridae</taxon>
        <taxon>Pentapetalae</taxon>
        <taxon>rosids</taxon>
        <taxon>fabids</taxon>
        <taxon>Fabales</taxon>
        <taxon>Fabaceae</taxon>
        <taxon>Papilionoideae</taxon>
        <taxon>50 kb inversion clade</taxon>
        <taxon>NPAAA clade</taxon>
        <taxon>indigoferoid/millettioid clade</taxon>
        <taxon>Phaseoleae</taxon>
        <taxon>Glycine</taxon>
        <taxon>Glycine subgen. Soja</taxon>
    </lineage>
</organism>
<evidence type="ECO:0000313" key="1">
    <source>
        <dbReference type="EMBL" id="ACU24181.1"/>
    </source>
</evidence>
<name>C6TMN9_SOYBN</name>
<protein>
    <submittedName>
        <fullName evidence="1">Uncharacterized protein</fullName>
    </submittedName>
</protein>
<sequence length="75" mass="9407">MQRRKMKRSLRTKLWRKNLHQERKARQLKSLRPQLEYFLFIFYTWLSDKVRWLMFLPPISWDILILDGCRIVSLN</sequence>
<dbReference type="EMBL" id="BT098997">
    <property type="protein sequence ID" value="ACU24181.1"/>
    <property type="molecule type" value="mRNA"/>
</dbReference>
<accession>C6TMN9</accession>
<reference evidence="1" key="1">
    <citation type="submission" date="2009-08" db="EMBL/GenBank/DDBJ databases">
        <authorList>
            <person name="Cheung F."/>
            <person name="Xiao Y."/>
            <person name="Chan A."/>
            <person name="Moskal W."/>
            <person name="Town C.D."/>
        </authorList>
    </citation>
    <scope>NUCLEOTIDE SEQUENCE</scope>
</reference>
<proteinExistence type="evidence at transcript level"/>